<dbReference type="Proteomes" id="UP000217199">
    <property type="component" value="Unassembled WGS sequence"/>
</dbReference>
<comment type="caution">
    <text evidence="2">The sequence shown here is derived from an EMBL/GenBank/DDBJ whole genome shotgun (WGS) entry which is preliminary data.</text>
</comment>
<keyword evidence="3" id="KW-1185">Reference proteome</keyword>
<dbReference type="AlphaFoldDB" id="A0A286UD69"/>
<keyword evidence="1" id="KW-1133">Transmembrane helix</keyword>
<dbReference type="SUPFAM" id="SSF53474">
    <property type="entry name" value="alpha/beta-Hydrolases"/>
    <property type="match status" value="1"/>
</dbReference>
<accession>A0A286UD69</accession>
<dbReference type="InParanoid" id="A0A286UD69"/>
<gene>
    <name evidence="2" type="ORF">PNOK_0762700</name>
</gene>
<keyword evidence="1" id="KW-0472">Membrane</keyword>
<dbReference type="EMBL" id="NBII01000007">
    <property type="protein sequence ID" value="PAV17562.1"/>
    <property type="molecule type" value="Genomic_DNA"/>
</dbReference>
<dbReference type="OrthoDB" id="3466517at2759"/>
<evidence type="ECO:0000313" key="3">
    <source>
        <dbReference type="Proteomes" id="UP000217199"/>
    </source>
</evidence>
<organism evidence="2 3">
    <name type="scientific">Pyrrhoderma noxium</name>
    <dbReference type="NCBI Taxonomy" id="2282107"/>
    <lineage>
        <taxon>Eukaryota</taxon>
        <taxon>Fungi</taxon>
        <taxon>Dikarya</taxon>
        <taxon>Basidiomycota</taxon>
        <taxon>Agaricomycotina</taxon>
        <taxon>Agaricomycetes</taxon>
        <taxon>Hymenochaetales</taxon>
        <taxon>Hymenochaetaceae</taxon>
        <taxon>Pyrrhoderma</taxon>
    </lineage>
</organism>
<name>A0A286UD69_9AGAM</name>
<dbReference type="GO" id="GO:0016787">
    <property type="term" value="F:hydrolase activity"/>
    <property type="evidence" value="ECO:0007669"/>
    <property type="project" value="UniProtKB-KW"/>
</dbReference>
<evidence type="ECO:0000256" key="1">
    <source>
        <dbReference type="SAM" id="Phobius"/>
    </source>
</evidence>
<feature type="transmembrane region" description="Helical" evidence="1">
    <location>
        <begin position="25"/>
        <end position="45"/>
    </location>
</feature>
<evidence type="ECO:0000313" key="2">
    <source>
        <dbReference type="EMBL" id="PAV17562.1"/>
    </source>
</evidence>
<reference evidence="2 3" key="1">
    <citation type="journal article" date="2017" name="Mol. Ecol.">
        <title>Comparative and population genomic landscape of Phellinus noxius: A hypervariable fungus causing root rot in trees.</title>
        <authorList>
            <person name="Chung C.L."/>
            <person name="Lee T.J."/>
            <person name="Akiba M."/>
            <person name="Lee H.H."/>
            <person name="Kuo T.H."/>
            <person name="Liu D."/>
            <person name="Ke H.M."/>
            <person name="Yokoi T."/>
            <person name="Roa M.B."/>
            <person name="Lu M.J."/>
            <person name="Chang Y.Y."/>
            <person name="Ann P.J."/>
            <person name="Tsai J.N."/>
            <person name="Chen C.Y."/>
            <person name="Tzean S.S."/>
            <person name="Ota Y."/>
            <person name="Hattori T."/>
            <person name="Sahashi N."/>
            <person name="Liou R.F."/>
            <person name="Kikuchi T."/>
            <person name="Tsai I.J."/>
        </authorList>
    </citation>
    <scope>NUCLEOTIDE SEQUENCE [LARGE SCALE GENOMIC DNA]</scope>
    <source>
        <strain evidence="2 3">FFPRI411160</strain>
    </source>
</reference>
<dbReference type="InterPro" id="IPR029058">
    <property type="entry name" value="AB_hydrolase_fold"/>
</dbReference>
<protein>
    <submittedName>
        <fullName evidence="2">Alpha beta-hydrolase</fullName>
    </submittedName>
</protein>
<dbReference type="Gene3D" id="3.40.50.1820">
    <property type="entry name" value="alpha/beta hydrolase"/>
    <property type="match status" value="1"/>
</dbReference>
<proteinExistence type="predicted"/>
<sequence>MNVSPIKLGLFAAYDSGVPNNKDDYFTLVILHGFAWHSGIFSRFLPIAGKHNARIILRHLALKLEASGEGASLILQDYARERAKELYDFLEAVVVKEKIPKNKGLTIAGWSFGTVWITAFLAYASSFPVGKVRLAPYIRRLVAYDPPYHAFGYPPPDAFYNPLFDPSLTPGEGVKLFPSWVSGYYQHGESASSLEHRVSSRDIIPTIERLSAEDVASALYPPPANPGGSDAIFMDSGIKYGLFSLLRKLALFPKKPVNEHEEDWNKIELRYLWCDRSVWEMPWGAWALQAEISNTVEPEPGHQKRPIHMIRVTGANHFAHWDDSERALHAMISDDLDKIDSLRSSL</sequence>
<feature type="transmembrane region" description="Helical" evidence="1">
    <location>
        <begin position="105"/>
        <end position="124"/>
    </location>
</feature>
<keyword evidence="1" id="KW-0812">Transmembrane</keyword>